<dbReference type="InterPro" id="IPR014017">
    <property type="entry name" value="DNA_helicase_UvrD-like_C"/>
</dbReference>
<evidence type="ECO:0000256" key="3">
    <source>
        <dbReference type="ARBA" id="ARBA00022806"/>
    </source>
</evidence>
<keyword evidence="4" id="KW-0067">ATP-binding</keyword>
<evidence type="ECO:0000256" key="2">
    <source>
        <dbReference type="ARBA" id="ARBA00022801"/>
    </source>
</evidence>
<dbReference type="RefSeq" id="WP_190479963.1">
    <property type="nucleotide sequence ID" value="NZ_JACJSG010000078.1"/>
</dbReference>
<keyword evidence="2" id="KW-0378">Hydrolase</keyword>
<reference evidence="6 7" key="1">
    <citation type="journal article" date="2020" name="ISME J.">
        <title>Comparative genomics reveals insights into cyanobacterial evolution and habitat adaptation.</title>
        <authorList>
            <person name="Chen M.Y."/>
            <person name="Teng W.K."/>
            <person name="Zhao L."/>
            <person name="Hu C.X."/>
            <person name="Zhou Y.K."/>
            <person name="Han B.P."/>
            <person name="Song L.R."/>
            <person name="Shu W.S."/>
        </authorList>
    </citation>
    <scope>NUCLEOTIDE SEQUENCE [LARGE SCALE GENOMIC DNA]</scope>
    <source>
        <strain evidence="6 7">FACHB-119</strain>
    </source>
</reference>
<name>A0ABR8DGQ9_9NOST</name>
<feature type="domain" description="UvrD-like helicase C-terminal" evidence="5">
    <location>
        <begin position="45"/>
        <end position="110"/>
    </location>
</feature>
<dbReference type="PANTHER" id="PTHR11070">
    <property type="entry name" value="UVRD / RECB / PCRA DNA HELICASE FAMILY MEMBER"/>
    <property type="match status" value="1"/>
</dbReference>
<organism evidence="6 7">
    <name type="scientific">Anabaena azotica FACHB-119</name>
    <dbReference type="NCBI Taxonomy" id="947527"/>
    <lineage>
        <taxon>Bacteria</taxon>
        <taxon>Bacillati</taxon>
        <taxon>Cyanobacteriota</taxon>
        <taxon>Cyanophyceae</taxon>
        <taxon>Nostocales</taxon>
        <taxon>Nostocaceae</taxon>
        <taxon>Anabaena</taxon>
        <taxon>Anabaena azotica</taxon>
    </lineage>
</organism>
<protein>
    <submittedName>
        <fullName evidence="6">ATP-dependent helicase</fullName>
    </submittedName>
</protein>
<accession>A0ABR8DGQ9</accession>
<keyword evidence="3 6" id="KW-0347">Helicase</keyword>
<dbReference type="Proteomes" id="UP000661112">
    <property type="component" value="Unassembled WGS sequence"/>
</dbReference>
<dbReference type="Gene3D" id="3.40.50.300">
    <property type="entry name" value="P-loop containing nucleotide triphosphate hydrolases"/>
    <property type="match status" value="1"/>
</dbReference>
<dbReference type="InterPro" id="IPR027417">
    <property type="entry name" value="P-loop_NTPase"/>
</dbReference>
<dbReference type="GO" id="GO:0004386">
    <property type="term" value="F:helicase activity"/>
    <property type="evidence" value="ECO:0007669"/>
    <property type="project" value="UniProtKB-KW"/>
</dbReference>
<evidence type="ECO:0000256" key="1">
    <source>
        <dbReference type="ARBA" id="ARBA00022741"/>
    </source>
</evidence>
<proteinExistence type="predicted"/>
<sequence>MQQLHERDIAWNEMAIIYRSKFTGNHIYQDFQKLRIPVELVNANNDSRNYHPDEQSIKLITMFSSKGLEFPVVLIPSIGFMPHQYNTPEEEARLLYVGMTRAIDQLIMTCDRKSGFTERLEAVLGKVAVR</sequence>
<evidence type="ECO:0000313" key="7">
    <source>
        <dbReference type="Proteomes" id="UP000661112"/>
    </source>
</evidence>
<dbReference type="Pfam" id="PF13361">
    <property type="entry name" value="UvrD_C"/>
    <property type="match status" value="1"/>
</dbReference>
<gene>
    <name evidence="6" type="ORF">H6G83_32650</name>
</gene>
<evidence type="ECO:0000259" key="5">
    <source>
        <dbReference type="Pfam" id="PF13361"/>
    </source>
</evidence>
<keyword evidence="1" id="KW-0547">Nucleotide-binding</keyword>
<dbReference type="PANTHER" id="PTHR11070:SF2">
    <property type="entry name" value="ATP-DEPENDENT DNA HELICASE SRS2"/>
    <property type="match status" value="1"/>
</dbReference>
<keyword evidence="7" id="KW-1185">Reference proteome</keyword>
<dbReference type="InterPro" id="IPR000212">
    <property type="entry name" value="DNA_helicase_UvrD/REP"/>
</dbReference>
<dbReference type="EMBL" id="JACJSG010000078">
    <property type="protein sequence ID" value="MBD2505296.1"/>
    <property type="molecule type" value="Genomic_DNA"/>
</dbReference>
<evidence type="ECO:0000256" key="4">
    <source>
        <dbReference type="ARBA" id="ARBA00022840"/>
    </source>
</evidence>
<evidence type="ECO:0000313" key="6">
    <source>
        <dbReference type="EMBL" id="MBD2505296.1"/>
    </source>
</evidence>
<dbReference type="SUPFAM" id="SSF52540">
    <property type="entry name" value="P-loop containing nucleoside triphosphate hydrolases"/>
    <property type="match status" value="1"/>
</dbReference>
<comment type="caution">
    <text evidence="6">The sequence shown here is derived from an EMBL/GenBank/DDBJ whole genome shotgun (WGS) entry which is preliminary data.</text>
</comment>